<dbReference type="PANTHER" id="PTHR33169:SF14">
    <property type="entry name" value="TRANSCRIPTIONAL REGULATOR RV3488"/>
    <property type="match status" value="1"/>
</dbReference>
<dbReference type="OrthoDB" id="9808017at2"/>
<dbReference type="InterPro" id="IPR052509">
    <property type="entry name" value="Metal_resp_DNA-bind_regulator"/>
</dbReference>
<dbReference type="GO" id="GO:0003677">
    <property type="term" value="F:DNA binding"/>
    <property type="evidence" value="ECO:0007669"/>
    <property type="project" value="UniProtKB-KW"/>
</dbReference>
<evidence type="ECO:0000259" key="1">
    <source>
        <dbReference type="Pfam" id="PF03551"/>
    </source>
</evidence>
<evidence type="ECO:0000313" key="3">
    <source>
        <dbReference type="Proteomes" id="UP000185669"/>
    </source>
</evidence>
<dbReference type="Gene3D" id="1.10.10.10">
    <property type="entry name" value="Winged helix-like DNA-binding domain superfamily/Winged helix DNA-binding domain"/>
    <property type="match status" value="1"/>
</dbReference>
<name>A0A1N7C298_9FIRM</name>
<evidence type="ECO:0000313" key="2">
    <source>
        <dbReference type="EMBL" id="SIR57719.1"/>
    </source>
</evidence>
<protein>
    <submittedName>
        <fullName evidence="2">DNA-binding transcriptional regulator, PadR family</fullName>
    </submittedName>
</protein>
<proteinExistence type="predicted"/>
<reference evidence="3" key="1">
    <citation type="submission" date="2017-01" db="EMBL/GenBank/DDBJ databases">
        <authorList>
            <person name="Varghese N."/>
            <person name="Submissions S."/>
        </authorList>
    </citation>
    <scope>NUCLEOTIDE SEQUENCE [LARGE SCALE GENOMIC DNA]</scope>
    <source>
        <strain evidence="3">ATCC 700103</strain>
    </source>
</reference>
<dbReference type="InterPro" id="IPR036388">
    <property type="entry name" value="WH-like_DNA-bd_sf"/>
</dbReference>
<dbReference type="EMBL" id="FTNC01000039">
    <property type="protein sequence ID" value="SIR57719.1"/>
    <property type="molecule type" value="Genomic_DNA"/>
</dbReference>
<sequence length="102" mass="11861">MENKILRKLFLAFMRIHILYHAKKEPFFGLWMIKELKSHGYNISSGTLYPILHSMEADGILSSEEKTIEGKVRKYYSLTEKGEEVLIEVKAKTIELSNEIVD</sequence>
<organism evidence="2 3">
    <name type="scientific">Halanaerobium kushneri</name>
    <dbReference type="NCBI Taxonomy" id="56779"/>
    <lineage>
        <taxon>Bacteria</taxon>
        <taxon>Bacillati</taxon>
        <taxon>Bacillota</taxon>
        <taxon>Clostridia</taxon>
        <taxon>Halanaerobiales</taxon>
        <taxon>Halanaerobiaceae</taxon>
        <taxon>Halanaerobium</taxon>
    </lineage>
</organism>
<feature type="domain" description="Transcription regulator PadR N-terminal" evidence="1">
    <location>
        <begin position="18"/>
        <end position="86"/>
    </location>
</feature>
<dbReference type="AlphaFoldDB" id="A0A1N7C298"/>
<gene>
    <name evidence="2" type="ORF">SAMN05421834_1394</name>
</gene>
<dbReference type="InterPro" id="IPR036390">
    <property type="entry name" value="WH_DNA-bd_sf"/>
</dbReference>
<keyword evidence="3" id="KW-1185">Reference proteome</keyword>
<dbReference type="Proteomes" id="UP000185669">
    <property type="component" value="Unassembled WGS sequence"/>
</dbReference>
<dbReference type="SUPFAM" id="SSF46785">
    <property type="entry name" value="Winged helix' DNA-binding domain"/>
    <property type="match status" value="1"/>
</dbReference>
<accession>A0A1N7C298</accession>
<keyword evidence="2" id="KW-0238">DNA-binding</keyword>
<dbReference type="Pfam" id="PF03551">
    <property type="entry name" value="PadR"/>
    <property type="match status" value="1"/>
</dbReference>
<dbReference type="RefSeq" id="WP_076546185.1">
    <property type="nucleotide sequence ID" value="NZ_FTNC01000039.1"/>
</dbReference>
<dbReference type="STRING" id="56779.SAMN05421834_1394"/>
<dbReference type="PANTHER" id="PTHR33169">
    <property type="entry name" value="PADR-FAMILY TRANSCRIPTIONAL REGULATOR"/>
    <property type="match status" value="1"/>
</dbReference>
<dbReference type="InterPro" id="IPR005149">
    <property type="entry name" value="Tscrpt_reg_PadR_N"/>
</dbReference>